<reference evidence="1 2" key="1">
    <citation type="submission" date="2019-01" db="EMBL/GenBank/DDBJ databases">
        <title>Genomes sequencing and comparative genomics of infectious freshwater microsporidia, Cucumispora dikerogammari and Thelohania contejeani.</title>
        <authorList>
            <person name="Cormier A."/>
            <person name="Giraud I."/>
            <person name="Wattier R."/>
            <person name="Teixeira M."/>
            <person name="Grandjean F."/>
            <person name="Rigaud T."/>
            <person name="Cordaux R."/>
        </authorList>
    </citation>
    <scope>NUCLEOTIDE SEQUENCE [LARGE SCALE GENOMIC DNA]</scope>
    <source>
        <strain evidence="1">T1</strain>
        <tissue evidence="1">Spores</tissue>
    </source>
</reference>
<accession>A0ABQ7I1X6</accession>
<evidence type="ECO:0000313" key="2">
    <source>
        <dbReference type="Proteomes" id="UP001516464"/>
    </source>
</evidence>
<name>A0ABQ7I1X6_9MICR</name>
<proteinExistence type="predicted"/>
<dbReference type="EMBL" id="SBIQ01000016">
    <property type="protein sequence ID" value="KAF7684379.1"/>
    <property type="molecule type" value="Genomic_DNA"/>
</dbReference>
<evidence type="ECO:0000313" key="1">
    <source>
        <dbReference type="EMBL" id="KAF7684379.1"/>
    </source>
</evidence>
<organism evidence="1 2">
    <name type="scientific">Astathelohania contejeani</name>
    <dbReference type="NCBI Taxonomy" id="164912"/>
    <lineage>
        <taxon>Eukaryota</taxon>
        <taxon>Fungi</taxon>
        <taxon>Fungi incertae sedis</taxon>
        <taxon>Microsporidia</taxon>
        <taxon>Astathelohaniidae</taxon>
        <taxon>Astathelohania</taxon>
    </lineage>
</organism>
<gene>
    <name evidence="1" type="ORF">TCON_0424</name>
</gene>
<protein>
    <submittedName>
        <fullName evidence="1">Uncharacterized protein</fullName>
    </submittedName>
</protein>
<dbReference type="Proteomes" id="UP001516464">
    <property type="component" value="Unassembled WGS sequence"/>
</dbReference>
<sequence length="253" mass="29909">MIFELSSGNNGFLYYKEKSELSVTKYKFIINEVEEVQNIYIANATIKNLPVVKLNIKFEEQIGFHCKCGKQIKYESLNRLPLDGWEELINCWSCHDSEFKSMLDLKIKPRKMGILYSNFYLLINGEDLPKCCFNVQGIQQIFYNQLNVLDPEKLLFFYFEELFFNSSNFLFIVNSVKYEIKYFHDAVVLSIEEDSINVNKALKVGYKITNKVVKNPKHINEYYLKELIRILNDNSLKLKILDFEISFLKYEIN</sequence>
<keyword evidence="2" id="KW-1185">Reference proteome</keyword>
<comment type="caution">
    <text evidence="1">The sequence shown here is derived from an EMBL/GenBank/DDBJ whole genome shotgun (WGS) entry which is preliminary data.</text>
</comment>